<proteinExistence type="predicted"/>
<organism evidence="1 2">
    <name type="scientific">Neolentinus lepideus HHB14362 ss-1</name>
    <dbReference type="NCBI Taxonomy" id="1314782"/>
    <lineage>
        <taxon>Eukaryota</taxon>
        <taxon>Fungi</taxon>
        <taxon>Dikarya</taxon>
        <taxon>Basidiomycota</taxon>
        <taxon>Agaricomycotina</taxon>
        <taxon>Agaricomycetes</taxon>
        <taxon>Gloeophyllales</taxon>
        <taxon>Gloeophyllaceae</taxon>
        <taxon>Neolentinus</taxon>
    </lineage>
</organism>
<gene>
    <name evidence="1" type="ORF">NEOLEDRAFT_1142931</name>
</gene>
<name>A0A165MTS7_9AGAM</name>
<dbReference type="Proteomes" id="UP000076761">
    <property type="component" value="Unassembled WGS sequence"/>
</dbReference>
<evidence type="ECO:0000313" key="2">
    <source>
        <dbReference type="Proteomes" id="UP000076761"/>
    </source>
</evidence>
<dbReference type="InParanoid" id="A0A165MTS7"/>
<protein>
    <submittedName>
        <fullName evidence="1">Uncharacterized protein</fullName>
    </submittedName>
</protein>
<dbReference type="AlphaFoldDB" id="A0A165MTS7"/>
<reference evidence="1 2" key="1">
    <citation type="journal article" date="2016" name="Mol. Biol. Evol.">
        <title>Comparative Genomics of Early-Diverging Mushroom-Forming Fungi Provides Insights into the Origins of Lignocellulose Decay Capabilities.</title>
        <authorList>
            <person name="Nagy L.G."/>
            <person name="Riley R."/>
            <person name="Tritt A."/>
            <person name="Adam C."/>
            <person name="Daum C."/>
            <person name="Floudas D."/>
            <person name="Sun H."/>
            <person name="Yadav J.S."/>
            <person name="Pangilinan J."/>
            <person name="Larsson K.H."/>
            <person name="Matsuura K."/>
            <person name="Barry K."/>
            <person name="Labutti K."/>
            <person name="Kuo R."/>
            <person name="Ohm R.A."/>
            <person name="Bhattacharya S.S."/>
            <person name="Shirouzu T."/>
            <person name="Yoshinaga Y."/>
            <person name="Martin F.M."/>
            <person name="Grigoriev I.V."/>
            <person name="Hibbett D.S."/>
        </authorList>
    </citation>
    <scope>NUCLEOTIDE SEQUENCE [LARGE SCALE GENOMIC DNA]</scope>
    <source>
        <strain evidence="1 2">HHB14362 ss-1</strain>
    </source>
</reference>
<accession>A0A165MTS7</accession>
<keyword evidence="2" id="KW-1185">Reference proteome</keyword>
<dbReference type="EMBL" id="KV425662">
    <property type="protein sequence ID" value="KZT18766.1"/>
    <property type="molecule type" value="Genomic_DNA"/>
</dbReference>
<sequence>MPCHMRLSSSQRRVRLRHAYGFRFRLLRGFRFRLRVGLDFDSGWVCQAAMSATETYPVIPAFFFCWRTVSVTFVAT</sequence>
<evidence type="ECO:0000313" key="1">
    <source>
        <dbReference type="EMBL" id="KZT18766.1"/>
    </source>
</evidence>